<keyword evidence="1" id="KW-0805">Transcription regulation</keyword>
<dbReference type="PANTHER" id="PTHR47894">
    <property type="entry name" value="HTH-TYPE TRANSCRIPTIONAL REGULATOR GADX"/>
    <property type="match status" value="1"/>
</dbReference>
<dbReference type="InterPro" id="IPR018060">
    <property type="entry name" value="HTH_AraC"/>
</dbReference>
<keyword evidence="3" id="KW-0804">Transcription</keyword>
<dbReference type="SUPFAM" id="SSF46689">
    <property type="entry name" value="Homeodomain-like"/>
    <property type="match status" value="1"/>
</dbReference>
<dbReference type="GO" id="GO:0003700">
    <property type="term" value="F:DNA-binding transcription factor activity"/>
    <property type="evidence" value="ECO:0007669"/>
    <property type="project" value="InterPro"/>
</dbReference>
<name>A0A0A7ELV7_9GAMM</name>
<evidence type="ECO:0000313" key="6">
    <source>
        <dbReference type="Proteomes" id="UP000030341"/>
    </source>
</evidence>
<dbReference type="InterPro" id="IPR009057">
    <property type="entry name" value="Homeodomain-like_sf"/>
</dbReference>
<sequence length="316" mass="35779">MAYLQSVSSYLNELDITTPPAASYVENAGRIAMEDYINLLNLGAELSALSLFGFELGKRIQAKDYGVLGYLVESCENLSQAIDALIRFDSLVADIGETHVHPLENQVKLDWVPKSTNSKQMVLRNTTAWIATVRKILGETYKPDEITFAFDLTPDELTILRDWFRCNVIIRATTNSIIFSKALLSIPFTSENKAMFRALIEVTESELQARNAHSNIKEQVTLLLKAKASLRQCDQTRIAAALFISPRTLQRKLKQQGTSFIELLTLERQSRVDFLLTQYSIAETALELGFQEQSSFTHAFKKWRGITPLRHQQSLR</sequence>
<keyword evidence="2" id="KW-0238">DNA-binding</keyword>
<dbReference type="PROSITE" id="PS01124">
    <property type="entry name" value="HTH_ARAC_FAMILY_2"/>
    <property type="match status" value="1"/>
</dbReference>
<dbReference type="Gene3D" id="1.10.10.60">
    <property type="entry name" value="Homeodomain-like"/>
    <property type="match status" value="1"/>
</dbReference>
<dbReference type="AlphaFoldDB" id="A0A0A7ELV7"/>
<dbReference type="PANTHER" id="PTHR47894:SF4">
    <property type="entry name" value="HTH-TYPE TRANSCRIPTIONAL REGULATOR GADX"/>
    <property type="match status" value="1"/>
</dbReference>
<gene>
    <name evidence="5" type="ORF">OM33_15105</name>
</gene>
<evidence type="ECO:0000256" key="2">
    <source>
        <dbReference type="ARBA" id="ARBA00023125"/>
    </source>
</evidence>
<dbReference type="Pfam" id="PF12625">
    <property type="entry name" value="Arabinose_bd"/>
    <property type="match status" value="1"/>
</dbReference>
<dbReference type="InterPro" id="IPR032687">
    <property type="entry name" value="AraC-type_N"/>
</dbReference>
<keyword evidence="6" id="KW-1185">Reference proteome</keyword>
<evidence type="ECO:0000313" key="5">
    <source>
        <dbReference type="EMBL" id="AIY67640.1"/>
    </source>
</evidence>
<accession>A0A0A7ELV7</accession>
<dbReference type="OrthoDB" id="5582699at2"/>
<dbReference type="HOGENOM" id="CLU_047522_1_3_6"/>
<dbReference type="Pfam" id="PF12833">
    <property type="entry name" value="HTH_18"/>
    <property type="match status" value="1"/>
</dbReference>
<organism evidence="5 6">
    <name type="scientific">Pseudoalteromonas piratica</name>
    <dbReference type="NCBI Taxonomy" id="1348114"/>
    <lineage>
        <taxon>Bacteria</taxon>
        <taxon>Pseudomonadati</taxon>
        <taxon>Pseudomonadota</taxon>
        <taxon>Gammaproteobacteria</taxon>
        <taxon>Alteromonadales</taxon>
        <taxon>Pseudoalteromonadaceae</taxon>
        <taxon>Pseudoalteromonas</taxon>
    </lineage>
</organism>
<proteinExistence type="predicted"/>
<dbReference type="KEGG" id="pseo:OM33_15105"/>
<feature type="domain" description="HTH araC/xylS-type" evidence="4">
    <location>
        <begin position="218"/>
        <end position="314"/>
    </location>
</feature>
<dbReference type="EMBL" id="CP009889">
    <property type="protein sequence ID" value="AIY67640.1"/>
    <property type="molecule type" value="Genomic_DNA"/>
</dbReference>
<dbReference type="GO" id="GO:0000976">
    <property type="term" value="F:transcription cis-regulatory region binding"/>
    <property type="evidence" value="ECO:0007669"/>
    <property type="project" value="TreeGrafter"/>
</dbReference>
<evidence type="ECO:0000256" key="3">
    <source>
        <dbReference type="ARBA" id="ARBA00023163"/>
    </source>
</evidence>
<reference evidence="5 6" key="1">
    <citation type="submission" date="2014-11" db="EMBL/GenBank/DDBJ databases">
        <title>Complete Genome Sequence of Pseudoalteromonas sp. Strain OCN003 Isolated from Kaneohe Bay, Oahu, Hawaii.</title>
        <authorList>
            <person name="Beurmann S."/>
            <person name="Videau P."/>
            <person name="Ushijima B."/>
            <person name="Smith A.M."/>
            <person name="Aeby G.S."/>
            <person name="Callahan S.M."/>
            <person name="Belcaid M."/>
        </authorList>
    </citation>
    <scope>NUCLEOTIDE SEQUENCE [LARGE SCALE GENOMIC DNA]</scope>
    <source>
        <strain evidence="5 6">OCN003</strain>
    </source>
</reference>
<dbReference type="GO" id="GO:0005829">
    <property type="term" value="C:cytosol"/>
    <property type="evidence" value="ECO:0007669"/>
    <property type="project" value="TreeGrafter"/>
</dbReference>
<evidence type="ECO:0000256" key="1">
    <source>
        <dbReference type="ARBA" id="ARBA00023015"/>
    </source>
</evidence>
<dbReference type="SMART" id="SM00342">
    <property type="entry name" value="HTH_ARAC"/>
    <property type="match status" value="1"/>
</dbReference>
<dbReference type="STRING" id="1348114.OM33_15105"/>
<evidence type="ECO:0000259" key="4">
    <source>
        <dbReference type="PROSITE" id="PS01124"/>
    </source>
</evidence>
<protein>
    <submittedName>
        <fullName evidence="5">Transcriptional regulator</fullName>
    </submittedName>
</protein>
<dbReference type="eggNOG" id="COG2207">
    <property type="taxonomic scope" value="Bacteria"/>
</dbReference>
<dbReference type="Proteomes" id="UP000030341">
    <property type="component" value="Chromosome 2"/>
</dbReference>